<reference evidence="3 4" key="1">
    <citation type="submission" date="2016-02" db="EMBL/GenBank/DDBJ databases">
        <title>Corynebacterium glutamicum N24 whole genome sequencing project.</title>
        <authorList>
            <person name="Matsutani M."/>
            <person name="Nangtapong N."/>
            <person name="Yakushi T."/>
            <person name="Matsushita K."/>
        </authorList>
    </citation>
    <scope>NUCLEOTIDE SEQUENCE [LARGE SCALE GENOMIC DNA]</scope>
    <source>
        <strain evidence="3 4">N24</strain>
    </source>
</reference>
<proteinExistence type="inferred from homology"/>
<name>A0A160PLJ7_9CORY</name>
<accession>A0A160PLJ7</accession>
<dbReference type="InterPro" id="IPR036188">
    <property type="entry name" value="FAD/NAD-bd_sf"/>
</dbReference>
<dbReference type="AlphaFoldDB" id="A0A160PLJ7"/>
<dbReference type="GO" id="GO:0016491">
    <property type="term" value="F:oxidoreductase activity"/>
    <property type="evidence" value="ECO:0007669"/>
    <property type="project" value="InterPro"/>
</dbReference>
<dbReference type="Gene3D" id="3.90.660.10">
    <property type="match status" value="2"/>
</dbReference>
<dbReference type="PANTHER" id="PTHR43563">
    <property type="entry name" value="AMINE OXIDASE"/>
    <property type="match status" value="1"/>
</dbReference>
<evidence type="ECO:0000313" key="3">
    <source>
        <dbReference type="EMBL" id="BAU94597.1"/>
    </source>
</evidence>
<organism evidence="3 4">
    <name type="scientific">Corynebacterium suranareeae</name>
    <dbReference type="NCBI Taxonomy" id="2506452"/>
    <lineage>
        <taxon>Bacteria</taxon>
        <taxon>Bacillati</taxon>
        <taxon>Actinomycetota</taxon>
        <taxon>Actinomycetes</taxon>
        <taxon>Mycobacteriales</taxon>
        <taxon>Corynebacteriaceae</taxon>
        <taxon>Corynebacterium</taxon>
    </lineage>
</organism>
<dbReference type="Proteomes" id="UP000218244">
    <property type="component" value="Chromosome"/>
</dbReference>
<evidence type="ECO:0000256" key="1">
    <source>
        <dbReference type="ARBA" id="ARBA00005995"/>
    </source>
</evidence>
<dbReference type="InterPro" id="IPR002937">
    <property type="entry name" value="Amino_oxidase"/>
</dbReference>
<evidence type="ECO:0000259" key="2">
    <source>
        <dbReference type="Pfam" id="PF01593"/>
    </source>
</evidence>
<dbReference type="EMBL" id="AP017369">
    <property type="protein sequence ID" value="BAU94597.1"/>
    <property type="molecule type" value="Genomic_DNA"/>
</dbReference>
<protein>
    <submittedName>
        <fullName evidence="3">L-amino-acid oxidase</fullName>
    </submittedName>
</protein>
<evidence type="ECO:0000313" key="4">
    <source>
        <dbReference type="Proteomes" id="UP000218244"/>
    </source>
</evidence>
<dbReference type="SUPFAM" id="SSF51905">
    <property type="entry name" value="FAD/NAD(P)-binding domain"/>
    <property type="match status" value="1"/>
</dbReference>
<dbReference type="InterPro" id="IPR050703">
    <property type="entry name" value="Flavin_MAO"/>
</dbReference>
<dbReference type="Gene3D" id="3.50.50.60">
    <property type="entry name" value="FAD/NAD(P)-binding domain"/>
    <property type="match status" value="2"/>
</dbReference>
<feature type="domain" description="Amine oxidase" evidence="2">
    <location>
        <begin position="13"/>
        <end position="424"/>
    </location>
</feature>
<dbReference type="PANTHER" id="PTHR43563:SF1">
    <property type="entry name" value="AMINE OXIDASE [FLAVIN-CONTAINING] B"/>
    <property type="match status" value="1"/>
</dbReference>
<gene>
    <name evidence="3" type="ORF">N24_0335</name>
</gene>
<dbReference type="Pfam" id="PF01593">
    <property type="entry name" value="Amino_oxidase"/>
    <property type="match status" value="1"/>
</dbReference>
<keyword evidence="4" id="KW-1185">Reference proteome</keyword>
<dbReference type="KEGG" id="csur:N24_0335"/>
<comment type="similarity">
    <text evidence="1">Belongs to the flavin monoamine oxidase family.</text>
</comment>
<dbReference type="RefSeq" id="WP_096453786.1">
    <property type="nucleotide sequence ID" value="NZ_AP017369.1"/>
</dbReference>
<sequence length="429" mass="47388">MSDYDVIIIGAGLAGVTAARELSHAGRSVLVLEANDRLGGRVYTADRLGVHLELGGNWIHWLQPHVWAEVTRYGLGVDRGPKSEETYWIQNGKVVKNDLEGFLKFIDPGQRKLTEHAARLMPRPDLIETSKAFQEADKLTLQEVFDSLDLSDEERDANECAWVGHCNGPLDEVGYSAALRWTAATAGEWTTMHTATSVLRIKDGNNTLVDAIAADGAAEYRLGTPVVSVRHSDDNGEVTTADGTVITARRIISTLPLNILHELDIQPALNLIKRAASEEGTASKGLKLWIRVKGPIKPFFAYSTQHHPLSVIRTEFVGEEDAVLVAFGADIDRFDFEDIEQVSEALKVWRDDLEVLEIAAHPWGRDPYARETWLIQRAGAYTRSQEELRRSEGALHFASGDIANLWAGFFDGAIESGLETARNVNKELG</sequence>